<organism evidence="3 4">
    <name type="scientific">Arcicella rosea</name>
    <dbReference type="NCBI Taxonomy" id="502909"/>
    <lineage>
        <taxon>Bacteria</taxon>
        <taxon>Pseudomonadati</taxon>
        <taxon>Bacteroidota</taxon>
        <taxon>Cytophagia</taxon>
        <taxon>Cytophagales</taxon>
        <taxon>Flectobacillaceae</taxon>
        <taxon>Arcicella</taxon>
    </lineage>
</organism>
<feature type="domain" description="Glycosyl transferase family 1" evidence="1">
    <location>
        <begin position="185"/>
        <end position="356"/>
    </location>
</feature>
<evidence type="ECO:0000313" key="3">
    <source>
        <dbReference type="EMBL" id="MBB6002421.1"/>
    </source>
</evidence>
<evidence type="ECO:0000259" key="1">
    <source>
        <dbReference type="Pfam" id="PF00534"/>
    </source>
</evidence>
<keyword evidence="4" id="KW-1185">Reference proteome</keyword>
<feature type="domain" description="Glycosyltransferase subfamily 4-like N-terminal" evidence="2">
    <location>
        <begin position="25"/>
        <end position="176"/>
    </location>
</feature>
<dbReference type="Pfam" id="PF13439">
    <property type="entry name" value="Glyco_transf_4"/>
    <property type="match status" value="1"/>
</dbReference>
<dbReference type="SUPFAM" id="SSF53756">
    <property type="entry name" value="UDP-Glycosyltransferase/glycogen phosphorylase"/>
    <property type="match status" value="1"/>
</dbReference>
<protein>
    <submittedName>
        <fullName evidence="3">Glycosyltransferase involved in cell wall biosynthesis</fullName>
    </submittedName>
</protein>
<reference evidence="3 4" key="1">
    <citation type="submission" date="2020-08" db="EMBL/GenBank/DDBJ databases">
        <title>Functional genomics of gut bacteria from endangered species of beetles.</title>
        <authorList>
            <person name="Carlos-Shanley C."/>
        </authorList>
    </citation>
    <scope>NUCLEOTIDE SEQUENCE [LARGE SCALE GENOMIC DNA]</scope>
    <source>
        <strain evidence="3 4">S00070</strain>
    </source>
</reference>
<dbReference type="InterPro" id="IPR001296">
    <property type="entry name" value="Glyco_trans_1"/>
</dbReference>
<dbReference type="Gene3D" id="3.40.50.2000">
    <property type="entry name" value="Glycogen Phosphorylase B"/>
    <property type="match status" value="2"/>
</dbReference>
<name>A0A841ESK2_9BACT</name>
<comment type="caution">
    <text evidence="3">The sequence shown here is derived from an EMBL/GenBank/DDBJ whole genome shotgun (WGS) entry which is preliminary data.</text>
</comment>
<dbReference type="GO" id="GO:0016757">
    <property type="term" value="F:glycosyltransferase activity"/>
    <property type="evidence" value="ECO:0007669"/>
    <property type="project" value="InterPro"/>
</dbReference>
<accession>A0A841ESK2</accession>
<dbReference type="Pfam" id="PF00534">
    <property type="entry name" value="Glycos_transf_1"/>
    <property type="match status" value="1"/>
</dbReference>
<dbReference type="Proteomes" id="UP000524404">
    <property type="component" value="Unassembled WGS sequence"/>
</dbReference>
<gene>
    <name evidence="3" type="ORF">HNP25_001073</name>
</gene>
<sequence>MNILLLHSSSDLYGASKILLTTVKLLKNDFQITVVLSEEGPLAIALREEEIDVVIIRLGILRRKYFNPTGLLNRLLVLKNAKEALTKVVIEKKINIIYSNTAAVLIGVLVAKSCNIKHIWHIHEIIPKPIWFSKFIGFLLNNFSDKVVVVSDAVNNHWKPLIKNKEKLVTIYNGIDYNPYLESIPTLRDELGIKDGILLIGMVGRVHFWKGQKYFLELVSLINEKFENVRFVMVGDAFPGYEYLYDELSIQKKELNIENVVYDLGFRTDIPQILKSFDLFISPSILPDPLPTVILEAMASGVPVIATNHGGSVEMVSNGRTGVLIPWDNAQKAFEFFKPLIENKEQRLLMGIEGQKRVLEHFSINSFKENMRKILKSLD</sequence>
<proteinExistence type="predicted"/>
<dbReference type="AlphaFoldDB" id="A0A841ESK2"/>
<dbReference type="CDD" id="cd03801">
    <property type="entry name" value="GT4_PimA-like"/>
    <property type="match status" value="1"/>
</dbReference>
<dbReference type="InterPro" id="IPR028098">
    <property type="entry name" value="Glyco_trans_4-like_N"/>
</dbReference>
<evidence type="ECO:0000259" key="2">
    <source>
        <dbReference type="Pfam" id="PF13439"/>
    </source>
</evidence>
<dbReference type="RefSeq" id="WP_184131374.1">
    <property type="nucleotide sequence ID" value="NZ_JACHKT010000005.1"/>
</dbReference>
<dbReference type="PANTHER" id="PTHR12526">
    <property type="entry name" value="GLYCOSYLTRANSFERASE"/>
    <property type="match status" value="1"/>
</dbReference>
<keyword evidence="3" id="KW-0808">Transferase</keyword>
<evidence type="ECO:0000313" key="4">
    <source>
        <dbReference type="Proteomes" id="UP000524404"/>
    </source>
</evidence>
<dbReference type="EMBL" id="JACHKT010000005">
    <property type="protein sequence ID" value="MBB6002421.1"/>
    <property type="molecule type" value="Genomic_DNA"/>
</dbReference>